<reference evidence="20" key="1">
    <citation type="submission" date="2017-08" db="EMBL/GenBank/DDBJ databases">
        <authorList>
            <person name="Polle J.E."/>
            <person name="Barry K."/>
            <person name="Cushman J."/>
            <person name="Schmutz J."/>
            <person name="Tran D."/>
            <person name="Hathwaick L.T."/>
            <person name="Yim W.C."/>
            <person name="Jenkins J."/>
            <person name="Mckie-Krisberg Z.M."/>
            <person name="Prochnik S."/>
            <person name="Lindquist E."/>
            <person name="Dockter R.B."/>
            <person name="Adam C."/>
            <person name="Molina H."/>
            <person name="Bunkerborg J."/>
            <person name="Jin E."/>
            <person name="Buchheim M."/>
            <person name="Magnuson J."/>
        </authorList>
    </citation>
    <scope>NUCLEOTIDE SEQUENCE</scope>
    <source>
        <strain evidence="20">CCAP 19/18</strain>
    </source>
</reference>
<keyword evidence="12" id="KW-0770">Synapse</keyword>
<dbReference type="EMBL" id="MU069519">
    <property type="protein sequence ID" value="KAF5840266.1"/>
    <property type="molecule type" value="Genomic_DNA"/>
</dbReference>
<evidence type="ECO:0000256" key="8">
    <source>
        <dbReference type="ARBA" id="ARBA00007743"/>
    </source>
</evidence>
<keyword evidence="13" id="KW-0333">Golgi apparatus</keyword>
<evidence type="ECO:0000256" key="6">
    <source>
        <dbReference type="ARBA" id="ARBA00004601"/>
    </source>
</evidence>
<name>A0ABQ7H084_DUNSA</name>
<evidence type="ECO:0000313" key="20">
    <source>
        <dbReference type="EMBL" id="KAF5840266.1"/>
    </source>
</evidence>
<keyword evidence="11 19" id="KW-1133">Transmembrane helix</keyword>
<comment type="similarity">
    <text evidence="8">Belongs to the TMEM134/TMEM230 family.</text>
</comment>
<dbReference type="InterPro" id="IPR044234">
    <property type="entry name" value="TMEM230"/>
</dbReference>
<evidence type="ECO:0000256" key="16">
    <source>
        <dbReference type="ARBA" id="ARBA00024003"/>
    </source>
</evidence>
<evidence type="ECO:0000256" key="10">
    <source>
        <dbReference type="ARBA" id="ARBA00022753"/>
    </source>
</evidence>
<evidence type="ECO:0000256" key="18">
    <source>
        <dbReference type="SAM" id="MobiDB-lite"/>
    </source>
</evidence>
<evidence type="ECO:0000256" key="12">
    <source>
        <dbReference type="ARBA" id="ARBA00023018"/>
    </source>
</evidence>
<protein>
    <recommendedName>
        <fullName evidence="17">Transmembrane protein 230</fullName>
    </recommendedName>
</protein>
<feature type="transmembrane region" description="Helical" evidence="19">
    <location>
        <begin position="37"/>
        <end position="60"/>
    </location>
</feature>
<comment type="subcellular location">
    <subcellularLocation>
        <location evidence="5">Cytoplasmic vesicle</location>
        <location evidence="5">Autophagosome</location>
    </subcellularLocation>
    <subcellularLocation>
        <location evidence="3">Cytoplasmic vesicle</location>
        <location evidence="3">Secretory vesicle</location>
        <location evidence="3">Synaptic vesicle</location>
    </subcellularLocation>
    <subcellularLocation>
        <location evidence="4">Early endosome</location>
    </subcellularLocation>
    <subcellularLocation>
        <location evidence="6">Golgi apparatus</location>
        <location evidence="6">trans-Golgi network</location>
    </subcellularLocation>
    <subcellularLocation>
        <location evidence="7">Late endosome</location>
    </subcellularLocation>
    <subcellularLocation>
        <location evidence="1">Membrane</location>
        <topology evidence="1">Multi-pass membrane protein</topology>
    </subcellularLocation>
    <subcellularLocation>
        <location evidence="2">Recycling endosome</location>
    </subcellularLocation>
</comment>
<evidence type="ECO:0000256" key="7">
    <source>
        <dbReference type="ARBA" id="ARBA00004603"/>
    </source>
</evidence>
<evidence type="ECO:0000256" key="5">
    <source>
        <dbReference type="ARBA" id="ARBA00004419"/>
    </source>
</evidence>
<evidence type="ECO:0000256" key="2">
    <source>
        <dbReference type="ARBA" id="ARBA00004172"/>
    </source>
</evidence>
<dbReference type="InterPro" id="IPR008590">
    <property type="entry name" value="TMEM_230/134"/>
</dbReference>
<sequence>MGSYTQVSHQWRRSPDEDPETMSFLDNATAPKPWKKVALAVTLLCIGATLLFAGVGVYVTQPSHSGAIPLLVLGSVCFLPGFYYSRIAYYSWRGYEGYHLSAIPDF</sequence>
<keyword evidence="10" id="KW-0967">Endosome</keyword>
<evidence type="ECO:0000256" key="9">
    <source>
        <dbReference type="ARBA" id="ARBA00022692"/>
    </source>
</evidence>
<keyword evidence="15" id="KW-0968">Cytoplasmic vesicle</keyword>
<evidence type="ECO:0000313" key="21">
    <source>
        <dbReference type="Proteomes" id="UP000815325"/>
    </source>
</evidence>
<keyword evidence="14 19" id="KW-0472">Membrane</keyword>
<evidence type="ECO:0000256" key="14">
    <source>
        <dbReference type="ARBA" id="ARBA00023136"/>
    </source>
</evidence>
<accession>A0ABQ7H084</accession>
<feature type="region of interest" description="Disordered" evidence="18">
    <location>
        <begin position="1"/>
        <end position="22"/>
    </location>
</feature>
<gene>
    <name evidence="20" type="ORF">DUNSADRAFT_17369</name>
</gene>
<dbReference type="PANTHER" id="PTHR15664:SF6">
    <property type="entry name" value="TRANSMEMBRANE PROTEIN 230"/>
    <property type="match status" value="1"/>
</dbReference>
<proteinExistence type="inferred from homology"/>
<evidence type="ECO:0000256" key="17">
    <source>
        <dbReference type="ARBA" id="ARBA00024088"/>
    </source>
</evidence>
<evidence type="ECO:0000256" key="4">
    <source>
        <dbReference type="ARBA" id="ARBA00004412"/>
    </source>
</evidence>
<evidence type="ECO:0000256" key="13">
    <source>
        <dbReference type="ARBA" id="ARBA00023034"/>
    </source>
</evidence>
<keyword evidence="21" id="KW-1185">Reference proteome</keyword>
<feature type="transmembrane region" description="Helical" evidence="19">
    <location>
        <begin position="66"/>
        <end position="84"/>
    </location>
</feature>
<evidence type="ECO:0000256" key="1">
    <source>
        <dbReference type="ARBA" id="ARBA00004141"/>
    </source>
</evidence>
<evidence type="ECO:0000256" key="11">
    <source>
        <dbReference type="ARBA" id="ARBA00022989"/>
    </source>
</evidence>
<organism evidence="20 21">
    <name type="scientific">Dunaliella salina</name>
    <name type="common">Green alga</name>
    <name type="synonym">Protococcus salinus</name>
    <dbReference type="NCBI Taxonomy" id="3046"/>
    <lineage>
        <taxon>Eukaryota</taxon>
        <taxon>Viridiplantae</taxon>
        <taxon>Chlorophyta</taxon>
        <taxon>core chlorophytes</taxon>
        <taxon>Chlorophyceae</taxon>
        <taxon>CS clade</taxon>
        <taxon>Chlamydomonadales</taxon>
        <taxon>Dunaliellaceae</taxon>
        <taxon>Dunaliella</taxon>
    </lineage>
</organism>
<keyword evidence="9 19" id="KW-0812">Transmembrane</keyword>
<comment type="caution">
    <text evidence="20">The sequence shown here is derived from an EMBL/GenBank/DDBJ whole genome shotgun (WGS) entry which is preliminary data.</text>
</comment>
<dbReference type="Proteomes" id="UP000815325">
    <property type="component" value="Unassembled WGS sequence"/>
</dbReference>
<comment type="function">
    <text evidence="16">Involved in trafficking and recycling of synaptic vesicles.</text>
</comment>
<dbReference type="Pfam" id="PF05915">
    <property type="entry name" value="TMEM_230_134"/>
    <property type="match status" value="1"/>
</dbReference>
<evidence type="ECO:0000256" key="3">
    <source>
        <dbReference type="ARBA" id="ARBA00004234"/>
    </source>
</evidence>
<dbReference type="PANTHER" id="PTHR15664">
    <property type="entry name" value="C20ORF30 PROTEIN"/>
    <property type="match status" value="1"/>
</dbReference>
<evidence type="ECO:0000256" key="19">
    <source>
        <dbReference type="SAM" id="Phobius"/>
    </source>
</evidence>
<evidence type="ECO:0000256" key="15">
    <source>
        <dbReference type="ARBA" id="ARBA00023329"/>
    </source>
</evidence>